<protein>
    <recommendedName>
        <fullName evidence="4">DUF3976 domain-containing protein</fullName>
    </recommendedName>
</protein>
<name>A0A940WZ06_9BACI</name>
<proteinExistence type="predicted"/>
<comment type="caution">
    <text evidence="2">The sequence shown here is derived from an EMBL/GenBank/DDBJ whole genome shotgun (WGS) entry which is preliminary data.</text>
</comment>
<dbReference type="RefSeq" id="WP_210599407.1">
    <property type="nucleotide sequence ID" value="NZ_JAGKSQ010000016.1"/>
</dbReference>
<reference evidence="2" key="1">
    <citation type="submission" date="2021-03" db="EMBL/GenBank/DDBJ databases">
        <title>Bacillus suaedae sp. nov., isolated from Suaeda aralocaspica.</title>
        <authorList>
            <person name="Lei R.F.R."/>
        </authorList>
    </citation>
    <scope>NUCLEOTIDE SEQUENCE</scope>
    <source>
        <strain evidence="2">YZJH907-2</strain>
    </source>
</reference>
<evidence type="ECO:0000313" key="2">
    <source>
        <dbReference type="EMBL" id="MBP3953552.1"/>
    </source>
</evidence>
<dbReference type="Proteomes" id="UP000678228">
    <property type="component" value="Unassembled WGS sequence"/>
</dbReference>
<feature type="transmembrane region" description="Helical" evidence="1">
    <location>
        <begin position="6"/>
        <end position="24"/>
    </location>
</feature>
<evidence type="ECO:0008006" key="4">
    <source>
        <dbReference type="Google" id="ProtNLM"/>
    </source>
</evidence>
<keyword evidence="1" id="KW-1133">Transmembrane helix</keyword>
<keyword evidence="1" id="KW-0472">Membrane</keyword>
<accession>A0A940WZ06</accession>
<feature type="transmembrane region" description="Helical" evidence="1">
    <location>
        <begin position="36"/>
        <end position="56"/>
    </location>
</feature>
<keyword evidence="1" id="KW-0812">Transmembrane</keyword>
<gene>
    <name evidence="2" type="ORF">J7W16_20920</name>
</gene>
<evidence type="ECO:0000313" key="3">
    <source>
        <dbReference type="Proteomes" id="UP000678228"/>
    </source>
</evidence>
<organism evidence="2 3">
    <name type="scientific">Halalkalibacter suaedae</name>
    <dbReference type="NCBI Taxonomy" id="2822140"/>
    <lineage>
        <taxon>Bacteria</taxon>
        <taxon>Bacillati</taxon>
        <taxon>Bacillota</taxon>
        <taxon>Bacilli</taxon>
        <taxon>Bacillales</taxon>
        <taxon>Bacillaceae</taxon>
        <taxon>Halalkalibacter</taxon>
    </lineage>
</organism>
<dbReference type="EMBL" id="JAGKSQ010000016">
    <property type="protein sequence ID" value="MBP3953552.1"/>
    <property type="molecule type" value="Genomic_DNA"/>
</dbReference>
<evidence type="ECO:0000256" key="1">
    <source>
        <dbReference type="SAM" id="Phobius"/>
    </source>
</evidence>
<keyword evidence="3" id="KW-1185">Reference proteome</keyword>
<dbReference type="AlphaFoldDB" id="A0A940WZ06"/>
<sequence length="57" mass="6483">MEIYILLAVVVVGMFVSIMITQNHRDSNKALTKQGYFRLLILFGVIFLSVLLLVIVE</sequence>